<dbReference type="InterPro" id="IPR003439">
    <property type="entry name" value="ABC_transporter-like_ATP-bd"/>
</dbReference>
<dbReference type="PANTHER" id="PTHR43335:SF4">
    <property type="entry name" value="ABC TRANSPORTER, ATP-BINDING PROTEIN"/>
    <property type="match status" value="1"/>
</dbReference>
<dbReference type="InterPro" id="IPR017871">
    <property type="entry name" value="ABC_transporter-like_CS"/>
</dbReference>
<evidence type="ECO:0000256" key="4">
    <source>
        <dbReference type="ARBA" id="ARBA00022840"/>
    </source>
</evidence>
<sequence>MSETDIVVQTKGLTRCYQKFTAVDHVDLTIRRGEIYGFLGPNGAGKTTTIRMLLGLIRSTSGQVKIFGESLEVKKKEILRRVGSLVESPSYYGHLTGQENLEIARRILGVSPSNIEHVLERVRLTNVADKKVKQYSLGMKQRLGIALALLGNPEILILDEPTNGLDPGGMQEVRSLIQELSKEQGVTILVSSHLLSEIDQIAHRVGIIRRGKMIFQDRMETLREMSRPRMRLGVNRVEEATRYLTKIGWSVSCEGEHIWSEGLTNQETATMVETLVKGKFSVYRIEEVKQPLEEIFLGLTGKEEGL</sequence>
<dbReference type="SMART" id="SM00382">
    <property type="entry name" value="AAA"/>
    <property type="match status" value="1"/>
</dbReference>
<dbReference type="PANTHER" id="PTHR43335">
    <property type="entry name" value="ABC TRANSPORTER, ATP-BINDING PROTEIN"/>
    <property type="match status" value="1"/>
</dbReference>
<dbReference type="GO" id="GO:0005524">
    <property type="term" value="F:ATP binding"/>
    <property type="evidence" value="ECO:0007669"/>
    <property type="project" value="UniProtKB-KW"/>
</dbReference>
<proteinExistence type="inferred from homology"/>
<keyword evidence="4 6" id="KW-0067">ATP-binding</keyword>
<evidence type="ECO:0000256" key="1">
    <source>
        <dbReference type="ARBA" id="ARBA00005417"/>
    </source>
</evidence>
<feature type="domain" description="ABC transporter" evidence="5">
    <location>
        <begin position="8"/>
        <end position="235"/>
    </location>
</feature>
<dbReference type="EMBL" id="FPAA01000001">
    <property type="protein sequence ID" value="SFS30864.1"/>
    <property type="molecule type" value="Genomic_DNA"/>
</dbReference>
<dbReference type="AlphaFoldDB" id="A0A1I6NSG9"/>
<keyword evidence="2" id="KW-0813">Transport</keyword>
<evidence type="ECO:0000256" key="2">
    <source>
        <dbReference type="ARBA" id="ARBA00022448"/>
    </source>
</evidence>
<organism evidence="6 7">
    <name type="scientific">Marininema halotolerans</name>
    <dbReference type="NCBI Taxonomy" id="1155944"/>
    <lineage>
        <taxon>Bacteria</taxon>
        <taxon>Bacillati</taxon>
        <taxon>Bacillota</taxon>
        <taxon>Bacilli</taxon>
        <taxon>Bacillales</taxon>
        <taxon>Thermoactinomycetaceae</taxon>
        <taxon>Marininema</taxon>
    </lineage>
</organism>
<dbReference type="CDD" id="cd03268">
    <property type="entry name" value="ABC_BcrA_bacitracin_resist"/>
    <property type="match status" value="1"/>
</dbReference>
<evidence type="ECO:0000313" key="7">
    <source>
        <dbReference type="Proteomes" id="UP000198660"/>
    </source>
</evidence>
<accession>A0A1I6NSG9</accession>
<evidence type="ECO:0000313" key="6">
    <source>
        <dbReference type="EMBL" id="SFS30864.1"/>
    </source>
</evidence>
<evidence type="ECO:0000256" key="3">
    <source>
        <dbReference type="ARBA" id="ARBA00022741"/>
    </source>
</evidence>
<keyword evidence="3" id="KW-0547">Nucleotide-binding</keyword>
<name>A0A1I6NSG9_9BACL</name>
<dbReference type="OrthoDB" id="9804819at2"/>
<keyword evidence="7" id="KW-1185">Reference proteome</keyword>
<dbReference type="GO" id="GO:0016887">
    <property type="term" value="F:ATP hydrolysis activity"/>
    <property type="evidence" value="ECO:0007669"/>
    <property type="project" value="InterPro"/>
</dbReference>
<dbReference type="PROSITE" id="PS50893">
    <property type="entry name" value="ABC_TRANSPORTER_2"/>
    <property type="match status" value="1"/>
</dbReference>
<protein>
    <submittedName>
        <fullName evidence="6">ABC-2 type transport system ATP-binding protein</fullName>
    </submittedName>
</protein>
<evidence type="ECO:0000259" key="5">
    <source>
        <dbReference type="PROSITE" id="PS50893"/>
    </source>
</evidence>
<gene>
    <name evidence="6" type="ORF">SAMN05444972_10185</name>
</gene>
<dbReference type="SUPFAM" id="SSF52540">
    <property type="entry name" value="P-loop containing nucleoside triphosphate hydrolases"/>
    <property type="match status" value="1"/>
</dbReference>
<dbReference type="InterPro" id="IPR027417">
    <property type="entry name" value="P-loop_NTPase"/>
</dbReference>
<comment type="similarity">
    <text evidence="1">Belongs to the ABC transporter superfamily.</text>
</comment>
<dbReference type="Pfam" id="PF00005">
    <property type="entry name" value="ABC_tran"/>
    <property type="match status" value="1"/>
</dbReference>
<dbReference type="Gene3D" id="3.40.50.300">
    <property type="entry name" value="P-loop containing nucleotide triphosphate hydrolases"/>
    <property type="match status" value="1"/>
</dbReference>
<dbReference type="Proteomes" id="UP000198660">
    <property type="component" value="Unassembled WGS sequence"/>
</dbReference>
<dbReference type="RefSeq" id="WP_091832204.1">
    <property type="nucleotide sequence ID" value="NZ_FPAA01000001.1"/>
</dbReference>
<reference evidence="7" key="1">
    <citation type="submission" date="2016-10" db="EMBL/GenBank/DDBJ databases">
        <authorList>
            <person name="Varghese N."/>
            <person name="Submissions S."/>
        </authorList>
    </citation>
    <scope>NUCLEOTIDE SEQUENCE [LARGE SCALE GENOMIC DNA]</scope>
    <source>
        <strain evidence="7">DSM 45789</strain>
    </source>
</reference>
<dbReference type="InterPro" id="IPR003593">
    <property type="entry name" value="AAA+_ATPase"/>
</dbReference>
<dbReference type="PROSITE" id="PS00211">
    <property type="entry name" value="ABC_TRANSPORTER_1"/>
    <property type="match status" value="1"/>
</dbReference>